<gene>
    <name evidence="6" type="ORF">DIW82_12910</name>
</gene>
<accession>A0A3D4T280</accession>
<feature type="transmembrane region" description="Helical" evidence="4">
    <location>
        <begin position="21"/>
        <end position="43"/>
    </location>
</feature>
<dbReference type="PANTHER" id="PTHR37981:SF1">
    <property type="entry name" value="SGNH HYDROLASE-TYPE ESTERASE DOMAIN-CONTAINING PROTEIN"/>
    <property type="match status" value="1"/>
</dbReference>
<comment type="caution">
    <text evidence="6">The sequence shown here is derived from an EMBL/GenBank/DDBJ whole genome shotgun (WGS) entry which is preliminary data.</text>
</comment>
<name>A0A3D4T280_9CORY</name>
<evidence type="ECO:0000256" key="3">
    <source>
        <dbReference type="SAM" id="MobiDB-lite"/>
    </source>
</evidence>
<protein>
    <submittedName>
        <fullName evidence="6">Esterase</fullName>
    </submittedName>
</protein>
<evidence type="ECO:0000313" key="7">
    <source>
        <dbReference type="Proteomes" id="UP000261739"/>
    </source>
</evidence>
<reference evidence="6 7" key="1">
    <citation type="journal article" date="2018" name="Nat. Biotechnol.">
        <title>A standardized bacterial taxonomy based on genome phylogeny substantially revises the tree of life.</title>
        <authorList>
            <person name="Parks D.H."/>
            <person name="Chuvochina M."/>
            <person name="Waite D.W."/>
            <person name="Rinke C."/>
            <person name="Skarshewski A."/>
            <person name="Chaumeil P.A."/>
            <person name="Hugenholtz P."/>
        </authorList>
    </citation>
    <scope>NUCLEOTIDE SEQUENCE [LARGE SCALE GENOMIC DNA]</scope>
    <source>
        <strain evidence="6">UBA11247</strain>
    </source>
</reference>
<dbReference type="EMBL" id="DQID01000326">
    <property type="protein sequence ID" value="HCT15646.1"/>
    <property type="molecule type" value="Genomic_DNA"/>
</dbReference>
<evidence type="ECO:0000256" key="4">
    <source>
        <dbReference type="SAM" id="Phobius"/>
    </source>
</evidence>
<feature type="domain" description="SGNH hydrolase-type esterase" evidence="5">
    <location>
        <begin position="79"/>
        <end position="291"/>
    </location>
</feature>
<dbReference type="AlphaFoldDB" id="A0A3D4T280"/>
<dbReference type="GO" id="GO:0006629">
    <property type="term" value="P:lipid metabolic process"/>
    <property type="evidence" value="ECO:0007669"/>
    <property type="project" value="TreeGrafter"/>
</dbReference>
<keyword evidence="4" id="KW-1133">Transmembrane helix</keyword>
<feature type="disulfide bond" evidence="2">
    <location>
        <begin position="97"/>
        <end position="121"/>
    </location>
</feature>
<dbReference type="Pfam" id="PF13472">
    <property type="entry name" value="Lipase_GDSL_2"/>
    <property type="match status" value="1"/>
</dbReference>
<dbReference type="InterPro" id="IPR037460">
    <property type="entry name" value="SEST-like"/>
</dbReference>
<dbReference type="InterPro" id="IPR036514">
    <property type="entry name" value="SGNH_hydro_sf"/>
</dbReference>
<organism evidence="6 7">
    <name type="scientific">Corynebacterium nuruki</name>
    <dbReference type="NCBI Taxonomy" id="1032851"/>
    <lineage>
        <taxon>Bacteria</taxon>
        <taxon>Bacillati</taxon>
        <taxon>Actinomycetota</taxon>
        <taxon>Actinomycetes</taxon>
        <taxon>Mycobacteriales</taxon>
        <taxon>Corynebacteriaceae</taxon>
        <taxon>Corynebacterium</taxon>
    </lineage>
</organism>
<dbReference type="STRING" id="863239.GCA_000213935_01067"/>
<feature type="active site" description="Nucleophile" evidence="1">
    <location>
        <position position="83"/>
    </location>
</feature>
<feature type="region of interest" description="Disordered" evidence="3">
    <location>
        <begin position="46"/>
        <end position="75"/>
    </location>
</feature>
<evidence type="ECO:0000256" key="1">
    <source>
        <dbReference type="PIRSR" id="PIRSR637460-1"/>
    </source>
</evidence>
<dbReference type="GO" id="GO:0016788">
    <property type="term" value="F:hydrolase activity, acting on ester bonds"/>
    <property type="evidence" value="ECO:0007669"/>
    <property type="project" value="InterPro"/>
</dbReference>
<keyword evidence="2" id="KW-1015">Disulfide bond</keyword>
<evidence type="ECO:0000313" key="6">
    <source>
        <dbReference type="EMBL" id="HCT15646.1"/>
    </source>
</evidence>
<feature type="disulfide bond" evidence="2">
    <location>
        <begin position="214"/>
        <end position="261"/>
    </location>
</feature>
<keyword evidence="4" id="KW-0812">Transmembrane</keyword>
<dbReference type="PANTHER" id="PTHR37981">
    <property type="entry name" value="LIPASE 2"/>
    <property type="match status" value="1"/>
</dbReference>
<evidence type="ECO:0000259" key="5">
    <source>
        <dbReference type="Pfam" id="PF13472"/>
    </source>
</evidence>
<sequence length="301" mass="30759">MSQHRSRTISRLSNRLSQRTTTGVLGGAAILATGLTLASIAGADSDPGASPDTGHGADYTVAASTDDPADPPRTGPVVAFGDSYFSAPSVPEGLGPCGRSSGNWTRLAAAETGRDIHDYSCAGDTSTTMLDRVDDAVRSGDLDTGTATVVLAIGGNDFSHQKAVLGDTVGDLPETRGKVLANVAEAVSRIRAAAPDARLVFTGYLPSTDGPKVCRDAGASVDDGPLNDLEAYISATMARAAEAAGASYVDVRDAAAGNSTCSPVGTRYVSGSDDGSSDVLLKWHPTQAGNRFMADQLIPEL</sequence>
<dbReference type="InterPro" id="IPR013830">
    <property type="entry name" value="SGNH_hydro"/>
</dbReference>
<dbReference type="SUPFAM" id="SSF52266">
    <property type="entry name" value="SGNH hydrolase"/>
    <property type="match status" value="1"/>
</dbReference>
<dbReference type="Gene3D" id="3.40.50.1110">
    <property type="entry name" value="SGNH hydrolase"/>
    <property type="match status" value="1"/>
</dbReference>
<proteinExistence type="predicted"/>
<feature type="active site" evidence="1">
    <location>
        <position position="284"/>
    </location>
</feature>
<keyword evidence="4" id="KW-0472">Membrane</keyword>
<dbReference type="RefSeq" id="WP_010121119.1">
    <property type="nucleotide sequence ID" value="NZ_DAITTW010000011.1"/>
</dbReference>
<evidence type="ECO:0000256" key="2">
    <source>
        <dbReference type="PIRSR" id="PIRSR637460-2"/>
    </source>
</evidence>
<dbReference type="Proteomes" id="UP000261739">
    <property type="component" value="Unassembled WGS sequence"/>
</dbReference>